<name>A0AB39KZS0_9MICC</name>
<protein>
    <submittedName>
        <fullName evidence="2">Uncharacterized protein</fullName>
    </submittedName>
</protein>
<gene>
    <name evidence="2" type="ORF">AB5L97_12920</name>
</gene>
<evidence type="ECO:0000256" key="1">
    <source>
        <dbReference type="SAM" id="MobiDB-lite"/>
    </source>
</evidence>
<dbReference type="AlphaFoldDB" id="A0AB39KZS0"/>
<organism evidence="2">
    <name type="scientific">Sinomonas puerhi</name>
    <dbReference type="NCBI Taxonomy" id="3238584"/>
    <lineage>
        <taxon>Bacteria</taxon>
        <taxon>Bacillati</taxon>
        <taxon>Actinomycetota</taxon>
        <taxon>Actinomycetes</taxon>
        <taxon>Micrococcales</taxon>
        <taxon>Micrococcaceae</taxon>
        <taxon>Sinomonas</taxon>
    </lineage>
</organism>
<feature type="region of interest" description="Disordered" evidence="1">
    <location>
        <begin position="1"/>
        <end position="24"/>
    </location>
</feature>
<dbReference type="EMBL" id="CP163302">
    <property type="protein sequence ID" value="XDP44180.1"/>
    <property type="molecule type" value="Genomic_DNA"/>
</dbReference>
<dbReference type="RefSeq" id="WP_369044962.1">
    <property type="nucleotide sequence ID" value="NZ_CP163302.1"/>
</dbReference>
<dbReference type="KEGG" id="spue:AB5L97_12920"/>
<sequence length="142" mass="15909">MSRKKKRDRGAETPVPTKKKFPTTEKAPSWEILAVVEKPSYGRCPDCAGRWNGTALEHNSTCPLMAAENHAVDLDRQFFEDHPQADYFYRPMVHAEVVTLRASGQIGPDEEFLKGLVRVEQIAPGIRTRLSLFKVARGDGGE</sequence>
<evidence type="ECO:0000313" key="2">
    <source>
        <dbReference type="EMBL" id="XDP44180.1"/>
    </source>
</evidence>
<reference evidence="2" key="1">
    <citation type="submission" date="2024-07" db="EMBL/GenBank/DDBJ databases">
        <authorList>
            <person name="fu j."/>
        </authorList>
    </citation>
    <scope>NUCLEOTIDE SEQUENCE</scope>
    <source>
        <strain evidence="2">P10A9</strain>
    </source>
</reference>
<proteinExistence type="predicted"/>
<accession>A0AB39KZS0</accession>